<organism evidence="2">
    <name type="scientific">Bosea sp. NBC_00436</name>
    <dbReference type="NCBI Taxonomy" id="2969620"/>
    <lineage>
        <taxon>Bacteria</taxon>
        <taxon>Pseudomonadati</taxon>
        <taxon>Pseudomonadota</taxon>
        <taxon>Alphaproteobacteria</taxon>
        <taxon>Hyphomicrobiales</taxon>
        <taxon>Boseaceae</taxon>
        <taxon>Bosea</taxon>
    </lineage>
</organism>
<dbReference type="Gene3D" id="3.30.1360.120">
    <property type="entry name" value="Probable tRNA modification gtpase trme, domain 1"/>
    <property type="match status" value="1"/>
</dbReference>
<dbReference type="AlphaFoldDB" id="A0A9E8CMG9"/>
<dbReference type="InterPro" id="IPR027266">
    <property type="entry name" value="TrmE/GcvT-like"/>
</dbReference>
<dbReference type="Gene3D" id="3.30.70.1520">
    <property type="entry name" value="Heterotetrameric sarcosine oxidase"/>
    <property type="match status" value="1"/>
</dbReference>
<evidence type="ECO:0000256" key="1">
    <source>
        <dbReference type="SAM" id="MobiDB-lite"/>
    </source>
</evidence>
<sequence length="204" mass="21433">MSAPDRLSRFPASRSLSGGRNGGDALTITEQHAALVQVTARKGRQNDVSASLGHTFSIELPASGRVASGSAGTAIWVQPGSWLIRASGDQRENLAARLRQALDGTAAVVDQSHGRNVFELSGKHAQAVLARLCRLDLHDRAFPPGSSASTIVGHVSCQLYRNEAPVPSFSLIIGSTFAEWLLDELQAAAASHGWSFQPAQGAAA</sequence>
<gene>
    <name evidence="2" type="ORF">NWE54_09415</name>
</gene>
<feature type="region of interest" description="Disordered" evidence="1">
    <location>
        <begin position="1"/>
        <end position="24"/>
    </location>
</feature>
<proteinExistence type="predicted"/>
<protein>
    <recommendedName>
        <fullName evidence="3">Sarcosine oxidase subunit gamma</fullName>
    </recommendedName>
</protein>
<evidence type="ECO:0000313" key="2">
    <source>
        <dbReference type="EMBL" id="UZF88977.1"/>
    </source>
</evidence>
<name>A0A9E8CMG9_9HYPH</name>
<dbReference type="InterPro" id="IPR007375">
    <property type="entry name" value="SoxG"/>
</dbReference>
<evidence type="ECO:0008006" key="3">
    <source>
        <dbReference type="Google" id="ProtNLM"/>
    </source>
</evidence>
<accession>A0A9E8CMG9</accession>
<reference evidence="2" key="1">
    <citation type="submission" date="2022-08" db="EMBL/GenBank/DDBJ databases">
        <title>Complete Genome Sequences of 2 Bosea sp. soil isolates.</title>
        <authorList>
            <person name="Alvarez Arevalo M."/>
            <person name="Sterndorff E.B."/>
            <person name="Faurdal D."/>
            <person name="Joergensen T.S."/>
            <person name="Weber T."/>
        </authorList>
    </citation>
    <scope>NUCLEOTIDE SEQUENCE</scope>
    <source>
        <strain evidence="2">NBC_00436</strain>
    </source>
</reference>
<dbReference type="SUPFAM" id="SSF103025">
    <property type="entry name" value="Folate-binding domain"/>
    <property type="match status" value="1"/>
</dbReference>
<dbReference type="EMBL" id="CP102774">
    <property type="protein sequence ID" value="UZF88977.1"/>
    <property type="molecule type" value="Genomic_DNA"/>
</dbReference>
<dbReference type="Pfam" id="PF04268">
    <property type="entry name" value="SoxG"/>
    <property type="match status" value="1"/>
</dbReference>